<reference evidence="1 2" key="1">
    <citation type="submission" date="2018-06" db="EMBL/GenBank/DDBJ databases">
        <title>Actinomadura craniellae sp. nov. isolated from marine sponge Craniella sp.</title>
        <authorList>
            <person name="Li L."/>
            <person name="Xu Q.H."/>
            <person name="Lin H.W."/>
            <person name="Lu Y.H."/>
        </authorList>
    </citation>
    <scope>NUCLEOTIDE SEQUENCE [LARGE SCALE GENOMIC DNA]</scope>
    <source>
        <strain evidence="1 2">LHW63021</strain>
    </source>
</reference>
<dbReference type="EMBL" id="QLYX01000005">
    <property type="protein sequence ID" value="RAY14775.1"/>
    <property type="molecule type" value="Genomic_DNA"/>
</dbReference>
<protein>
    <recommendedName>
        <fullName evidence="3">Tetratricopeptide repeat protein</fullName>
    </recommendedName>
</protein>
<dbReference type="AlphaFoldDB" id="A0A365H6N8"/>
<dbReference type="OrthoDB" id="3455266at2"/>
<name>A0A365H6N8_9ACTN</name>
<comment type="caution">
    <text evidence="1">The sequence shown here is derived from an EMBL/GenBank/DDBJ whole genome shotgun (WGS) entry which is preliminary data.</text>
</comment>
<dbReference type="Proteomes" id="UP000251891">
    <property type="component" value="Unassembled WGS sequence"/>
</dbReference>
<keyword evidence="2" id="KW-1185">Reference proteome</keyword>
<organism evidence="1 2">
    <name type="scientific">Actinomadura craniellae</name>
    <dbReference type="NCBI Taxonomy" id="2231787"/>
    <lineage>
        <taxon>Bacteria</taxon>
        <taxon>Bacillati</taxon>
        <taxon>Actinomycetota</taxon>
        <taxon>Actinomycetes</taxon>
        <taxon>Streptosporangiales</taxon>
        <taxon>Thermomonosporaceae</taxon>
        <taxon>Actinomadura</taxon>
    </lineage>
</organism>
<sequence length="326" mass="35592">MCRRPSRNPLFSGRDDELDALSEMVTDGPAAIIAEPGLARAGRTELALEYTHRFALRYDVIWWFPAGADLAAECARIGQEVARAGLRPVPSRGWLFVFEGRSRFADFNEHLPSSEAHVILVPKDAGDAGDAGDRDGQNTGKIVLGALKENESLLLLSQVAPLINPQQAKEIAALLAHRPAPLTEVGRIIADGPMDPHICARLLRLGAESGGPAVPVPAVADLVPKPRVSDGEPQRVEDDLAQTLDKLPILDDPQAQTQLSERIFGRRTMPWQTNPYPAVRRRGLIMACKDQRRLRKAGEALRELAQDPAADNAKILFERLADLIGE</sequence>
<dbReference type="RefSeq" id="WP_111867076.1">
    <property type="nucleotide sequence ID" value="NZ_QLYX01000005.1"/>
</dbReference>
<evidence type="ECO:0000313" key="2">
    <source>
        <dbReference type="Proteomes" id="UP000251891"/>
    </source>
</evidence>
<accession>A0A365H6N8</accession>
<evidence type="ECO:0008006" key="3">
    <source>
        <dbReference type="Google" id="ProtNLM"/>
    </source>
</evidence>
<proteinExistence type="predicted"/>
<gene>
    <name evidence="1" type="ORF">DPM19_13630</name>
</gene>
<evidence type="ECO:0000313" key="1">
    <source>
        <dbReference type="EMBL" id="RAY14775.1"/>
    </source>
</evidence>